<evidence type="ECO:0000256" key="7">
    <source>
        <dbReference type="ARBA" id="ARBA00023228"/>
    </source>
</evidence>
<name>A0A132NPX9_GIAIN</name>
<keyword evidence="5 25" id="KW-1133">Transmembrane helix</keyword>
<comment type="catalytic activity">
    <reaction evidence="12">
        <text>L-lysyl-L-alpha-amino acid(out) = L-lysyl-L-alpha-amino acid(in)</text>
        <dbReference type="Rhea" id="RHEA:79387"/>
        <dbReference type="ChEBI" id="CHEBI:229965"/>
    </reaction>
</comment>
<sequence>MVVSPHHLKRQRIPRFQRVEPVSNRMVADSLSKGRRSRAYQRSSIAMPHLYNNRVYAPPRPKVEAMGVEPTTCEIALIFINSIFAAFSSMYVNDSIAPLSVYLTKYYENINDELIGWLSSVIFCPSLFMALVIAPFINRYGPMNVGIFCHIWFILTTIIMPFIQHNYVALLIMRIVFGLLSEPSWLVQSALIAKYMPSRLESLGFGVCMSISTSANLLGFGFIPPLFSKIDIQKIQHPINRQDPLFIEFENKIKLAYWLNVVVCLISFAIYLACGLPLLRIDKAIKKINREREDQSLAFRPELPVYIDKKILPTLPNKNNRIPFLHKLKHAFMLPLDYWPPNLAFSLLLGCAYGCQTLILSYLSANKDGISEETVEYFGIVRSVMSVVGGPVSGLLVGAIGQRPILTLLGYIMAIVGFVLTIFLPNWYNMIPMAMIGFVDGGSAAFTKSLLSSVVPYDQLSIAYAIDESLLNLWQFALPPIAGRISDILKETDSTGKLTERSPGIPLFYSIATGVGLIPTIILVIRDRTRFRGKLSLKPK</sequence>
<dbReference type="GO" id="GO:0005765">
    <property type="term" value="C:lysosomal membrane"/>
    <property type="evidence" value="ECO:0007669"/>
    <property type="project" value="UniProtKB-SubCell"/>
</dbReference>
<evidence type="ECO:0000256" key="25">
    <source>
        <dbReference type="SAM" id="Phobius"/>
    </source>
</evidence>
<evidence type="ECO:0000256" key="24">
    <source>
        <dbReference type="ARBA" id="ARBA00046376"/>
    </source>
</evidence>
<comment type="similarity">
    <text evidence="2">Belongs to the major facilitator superfamily.</text>
</comment>
<organism evidence="26 27">
    <name type="scientific">Giardia duodenalis assemblage B</name>
    <dbReference type="NCBI Taxonomy" id="1394984"/>
    <lineage>
        <taxon>Eukaryota</taxon>
        <taxon>Metamonada</taxon>
        <taxon>Diplomonadida</taxon>
        <taxon>Hexamitidae</taxon>
        <taxon>Giardiinae</taxon>
        <taxon>Giardia</taxon>
    </lineage>
</organism>
<keyword evidence="7" id="KW-0458">Lysosome</keyword>
<evidence type="ECO:0000256" key="3">
    <source>
        <dbReference type="ARBA" id="ARBA00022448"/>
    </source>
</evidence>
<comment type="catalytic activity">
    <reaction evidence="18">
        <text>L-histidyl-L-alpha-amino acid(out) = L-histidyl-L-alpha-amino acid(in)</text>
        <dbReference type="Rhea" id="RHEA:79379"/>
        <dbReference type="ChEBI" id="CHEBI:229964"/>
    </reaction>
</comment>
<evidence type="ECO:0000256" key="11">
    <source>
        <dbReference type="ARBA" id="ARBA00044884"/>
    </source>
</evidence>
<comment type="catalytic activity">
    <reaction evidence="11">
        <text>L-alpha-aminoacyl-L-histidine(out) = L-alpha-aminoacyl-L-histidine(in)</text>
        <dbReference type="Rhea" id="RHEA:79375"/>
        <dbReference type="ChEBI" id="CHEBI:229967"/>
    </reaction>
</comment>
<dbReference type="InterPro" id="IPR052187">
    <property type="entry name" value="MFSD1"/>
</dbReference>
<dbReference type="Pfam" id="PF07690">
    <property type="entry name" value="MFS_1"/>
    <property type="match status" value="1"/>
</dbReference>
<comment type="catalytic activity">
    <reaction evidence="13">
        <text>L-alpha-aminoacyl-L-lysine(out) = L-alpha-aminoacyl-L-lysine(in)</text>
        <dbReference type="Rhea" id="RHEA:79383"/>
        <dbReference type="ChEBI" id="CHEBI:229966"/>
    </reaction>
</comment>
<feature type="transmembrane region" description="Helical" evidence="25">
    <location>
        <begin position="343"/>
        <end position="365"/>
    </location>
</feature>
<feature type="transmembrane region" description="Helical" evidence="25">
    <location>
        <begin position="408"/>
        <end position="428"/>
    </location>
</feature>
<evidence type="ECO:0000313" key="26">
    <source>
        <dbReference type="EMBL" id="KWX12078.1"/>
    </source>
</evidence>
<keyword evidence="3" id="KW-0813">Transport</keyword>
<reference evidence="26 27" key="1">
    <citation type="journal article" date="2015" name="Mol. Biochem. Parasitol.">
        <title>Identification of polymorphic genes for use in assemblage B genotyping assays through comparative genomics of multiple assemblage B Giardia duodenalis isolates.</title>
        <authorList>
            <person name="Wielinga C."/>
            <person name="Thompson R.C."/>
            <person name="Monis P."/>
            <person name="Ryan U."/>
        </authorList>
    </citation>
    <scope>NUCLEOTIDE SEQUENCE [LARGE SCALE GENOMIC DNA]</scope>
    <source>
        <strain evidence="26 27">BAH15c1</strain>
    </source>
</reference>
<protein>
    <recommendedName>
        <fullName evidence="21">Lysosomal dipeptide transporter MFSD1</fullName>
    </recommendedName>
    <alternativeName>
        <fullName evidence="22">Major facilitator superfamily domain-containing protein 1</fullName>
    </alternativeName>
</protein>
<evidence type="ECO:0000256" key="5">
    <source>
        <dbReference type="ARBA" id="ARBA00022989"/>
    </source>
</evidence>
<feature type="transmembrane region" description="Helical" evidence="25">
    <location>
        <begin position="255"/>
        <end position="279"/>
    </location>
</feature>
<dbReference type="Gene3D" id="1.20.1250.20">
    <property type="entry name" value="MFS general substrate transporter like domains"/>
    <property type="match status" value="1"/>
</dbReference>
<feature type="transmembrane region" description="Helical" evidence="25">
    <location>
        <begin position="144"/>
        <end position="163"/>
    </location>
</feature>
<evidence type="ECO:0000256" key="19">
    <source>
        <dbReference type="ARBA" id="ARBA00044919"/>
    </source>
</evidence>
<accession>A0A132NPX9</accession>
<dbReference type="AlphaFoldDB" id="A0A132NPX9"/>
<evidence type="ECO:0000256" key="18">
    <source>
        <dbReference type="ARBA" id="ARBA00044912"/>
    </source>
</evidence>
<evidence type="ECO:0000256" key="8">
    <source>
        <dbReference type="ARBA" id="ARBA00044876"/>
    </source>
</evidence>
<evidence type="ECO:0000256" key="21">
    <source>
        <dbReference type="ARBA" id="ARBA00044985"/>
    </source>
</evidence>
<evidence type="ECO:0000256" key="9">
    <source>
        <dbReference type="ARBA" id="ARBA00044878"/>
    </source>
</evidence>
<comment type="subcellular location">
    <subcellularLocation>
        <location evidence="1">Lysosome membrane</location>
        <topology evidence="1">Multi-pass membrane protein</topology>
    </subcellularLocation>
</comment>
<evidence type="ECO:0000256" key="4">
    <source>
        <dbReference type="ARBA" id="ARBA00022692"/>
    </source>
</evidence>
<gene>
    <name evidence="26" type="ORF">QR46_3962</name>
</gene>
<feature type="transmembrane region" description="Helical" evidence="25">
    <location>
        <begin position="169"/>
        <end position="191"/>
    </location>
</feature>
<comment type="catalytic activity">
    <reaction evidence="19">
        <text>L-alanyl-L-lysine(out) = L-alanyl-L-lysine(in)</text>
        <dbReference type="Rhea" id="RHEA:79415"/>
        <dbReference type="ChEBI" id="CHEBI:192470"/>
    </reaction>
</comment>
<comment type="subunit">
    <text evidence="24">Homodimer. Interacts with lysosomal protein GLMP (via lumenal domain); the interaction starts while both proteins are still in the endoplasmic reticulum and is required for stabilization of MFSD1 in lysosomes but has no direct effect on its targeting to lysosomes or transporter activity.</text>
</comment>
<feature type="transmembrane region" description="Helical" evidence="25">
    <location>
        <begin position="114"/>
        <end position="137"/>
    </location>
</feature>
<dbReference type="VEuPathDB" id="GiardiaDB:QR46_3962"/>
<comment type="catalytic activity">
    <reaction evidence="10">
        <text>L-alpha-aminoacyl-L-arginine(out) = L-alpha-aminoacyl-L-arginine(in)</text>
        <dbReference type="Rhea" id="RHEA:79367"/>
        <dbReference type="ChEBI" id="CHEBI:229968"/>
    </reaction>
</comment>
<evidence type="ECO:0000256" key="20">
    <source>
        <dbReference type="ARBA" id="ARBA00044924"/>
    </source>
</evidence>
<dbReference type="SUPFAM" id="SSF103473">
    <property type="entry name" value="MFS general substrate transporter"/>
    <property type="match status" value="1"/>
</dbReference>
<evidence type="ECO:0000256" key="2">
    <source>
        <dbReference type="ARBA" id="ARBA00008335"/>
    </source>
</evidence>
<evidence type="ECO:0000256" key="10">
    <source>
        <dbReference type="ARBA" id="ARBA00044881"/>
    </source>
</evidence>
<evidence type="ECO:0000256" key="1">
    <source>
        <dbReference type="ARBA" id="ARBA00004155"/>
    </source>
</evidence>
<dbReference type="EMBL" id="JXTI01000137">
    <property type="protein sequence ID" value="KWX12078.1"/>
    <property type="molecule type" value="Genomic_DNA"/>
</dbReference>
<evidence type="ECO:0000256" key="15">
    <source>
        <dbReference type="ARBA" id="ARBA00044899"/>
    </source>
</evidence>
<dbReference type="CDD" id="cd06174">
    <property type="entry name" value="MFS"/>
    <property type="match status" value="1"/>
</dbReference>
<comment type="catalytic activity">
    <reaction evidence="9">
        <text>L-histidyl-glycine(out) = L-histidyl-glycine(in)</text>
        <dbReference type="Rhea" id="RHEA:79395"/>
        <dbReference type="ChEBI" id="CHEBI:229957"/>
    </reaction>
</comment>
<dbReference type="Proteomes" id="UP000070089">
    <property type="component" value="Unassembled WGS sequence"/>
</dbReference>
<evidence type="ECO:0000313" key="27">
    <source>
        <dbReference type="Proteomes" id="UP000070089"/>
    </source>
</evidence>
<evidence type="ECO:0000256" key="17">
    <source>
        <dbReference type="ARBA" id="ARBA00044903"/>
    </source>
</evidence>
<feature type="transmembrane region" description="Helical" evidence="25">
    <location>
        <begin position="377"/>
        <end position="401"/>
    </location>
</feature>
<evidence type="ECO:0000256" key="13">
    <source>
        <dbReference type="ARBA" id="ARBA00044893"/>
    </source>
</evidence>
<comment type="catalytic activity">
    <reaction evidence="20">
        <text>L-lysyl-glycine(out) = L-lysyl-glycine(in)</text>
        <dbReference type="Rhea" id="RHEA:79407"/>
        <dbReference type="ChEBI" id="CHEBI:191202"/>
    </reaction>
</comment>
<comment type="caution">
    <text evidence="26">The sequence shown here is derived from an EMBL/GenBank/DDBJ whole genome shotgun (WGS) entry which is preliminary data.</text>
</comment>
<feature type="transmembrane region" description="Helical" evidence="25">
    <location>
        <begin position="507"/>
        <end position="525"/>
    </location>
</feature>
<dbReference type="PANTHER" id="PTHR23512:SF3">
    <property type="entry name" value="MAJOR FACILITATOR SUPERFAMILY DOMAIN-CONTAINING PROTEIN 1"/>
    <property type="match status" value="1"/>
</dbReference>
<comment type="catalytic activity">
    <reaction evidence="15">
        <text>L-arginyl-L-alpha-amino acid(out) = L-arginyl-L-alpha-amino acid(in)</text>
        <dbReference type="Rhea" id="RHEA:79371"/>
        <dbReference type="ChEBI" id="CHEBI:84315"/>
    </reaction>
</comment>
<feature type="transmembrane region" description="Helical" evidence="25">
    <location>
        <begin position="203"/>
        <end position="223"/>
    </location>
</feature>
<evidence type="ECO:0000256" key="23">
    <source>
        <dbReference type="ARBA" id="ARBA00045709"/>
    </source>
</evidence>
<comment type="catalytic activity">
    <reaction evidence="17">
        <text>L-arginyl-glycine(out) = L-arginyl-glycine(in)</text>
        <dbReference type="Rhea" id="RHEA:79391"/>
        <dbReference type="ChEBI" id="CHEBI:229955"/>
    </reaction>
</comment>
<keyword evidence="6 25" id="KW-0472">Membrane</keyword>
<dbReference type="GO" id="GO:0022857">
    <property type="term" value="F:transmembrane transporter activity"/>
    <property type="evidence" value="ECO:0007669"/>
    <property type="project" value="InterPro"/>
</dbReference>
<evidence type="ECO:0000256" key="16">
    <source>
        <dbReference type="ARBA" id="ARBA00044900"/>
    </source>
</evidence>
<comment type="catalytic activity">
    <reaction evidence="14">
        <text>L-aspartyl-L-lysine(out) = L-aspartyl-L-lysine(in)</text>
        <dbReference type="Rhea" id="RHEA:79411"/>
        <dbReference type="ChEBI" id="CHEBI:229953"/>
    </reaction>
</comment>
<evidence type="ECO:0000256" key="14">
    <source>
        <dbReference type="ARBA" id="ARBA00044898"/>
    </source>
</evidence>
<comment type="function">
    <text evidence="23">Lysosomal dipeptide uniporter that selectively exports lysine, arginine or histidine-containing dipeptides with a net positive charge from the lysosome lumen into the cytosol. Could play a role in a specific type of protein O-glycosylation indirectly regulating macrophages migration and tissue invasion. Also essential for liver homeostasis.</text>
</comment>
<keyword evidence="4 25" id="KW-0812">Transmembrane</keyword>
<proteinExistence type="inferred from homology"/>
<dbReference type="InterPro" id="IPR011701">
    <property type="entry name" value="MFS"/>
</dbReference>
<comment type="catalytic activity">
    <reaction evidence="8">
        <text>L-lysyl-L-alanine(out) = L-lysyl-L-alanine(in)</text>
        <dbReference type="Rhea" id="RHEA:79399"/>
        <dbReference type="ChEBI" id="CHEBI:229954"/>
    </reaction>
</comment>
<evidence type="ECO:0000256" key="12">
    <source>
        <dbReference type="ARBA" id="ARBA00044891"/>
    </source>
</evidence>
<dbReference type="InterPro" id="IPR036259">
    <property type="entry name" value="MFS_trans_sf"/>
</dbReference>
<comment type="catalytic activity">
    <reaction evidence="16">
        <text>L-lysyl-L-lysine(out) = L-lysyl-L-lysine(in)</text>
        <dbReference type="Rhea" id="RHEA:79403"/>
        <dbReference type="ChEBI" id="CHEBI:229956"/>
    </reaction>
</comment>
<evidence type="ECO:0000256" key="6">
    <source>
        <dbReference type="ARBA" id="ARBA00023136"/>
    </source>
</evidence>
<dbReference type="OrthoDB" id="424834at2759"/>
<evidence type="ECO:0000256" key="22">
    <source>
        <dbReference type="ARBA" id="ARBA00045018"/>
    </source>
</evidence>
<dbReference type="PANTHER" id="PTHR23512">
    <property type="entry name" value="MAJOR FACILITATOR SUPERFAMILY DOMAIN-CONTAINING PROTEIN 1"/>
    <property type="match status" value="1"/>
</dbReference>